<dbReference type="GO" id="GO:0048471">
    <property type="term" value="C:perinuclear region of cytoplasm"/>
    <property type="evidence" value="ECO:0007669"/>
    <property type="project" value="TreeGrafter"/>
</dbReference>
<accession>A0A151M5U6</accession>
<dbReference type="PROSITE" id="PS50222">
    <property type="entry name" value="EF_HAND_2"/>
    <property type="match status" value="1"/>
</dbReference>
<dbReference type="Gene3D" id="1.10.238.10">
    <property type="entry name" value="EF-hand"/>
    <property type="match status" value="1"/>
</dbReference>
<dbReference type="Proteomes" id="UP000050525">
    <property type="component" value="Unassembled WGS sequence"/>
</dbReference>
<dbReference type="InterPro" id="IPR018247">
    <property type="entry name" value="EF_Hand_1_Ca_BS"/>
</dbReference>
<comment type="similarity">
    <text evidence="1">Belongs to the S-100 family.</text>
</comment>
<dbReference type="InterPro" id="IPR011992">
    <property type="entry name" value="EF-hand-dom_pair"/>
</dbReference>
<evidence type="ECO:0000313" key="7">
    <source>
        <dbReference type="EMBL" id="KYO19893.1"/>
    </source>
</evidence>
<organism evidence="7 8">
    <name type="scientific">Alligator mississippiensis</name>
    <name type="common">American alligator</name>
    <dbReference type="NCBI Taxonomy" id="8496"/>
    <lineage>
        <taxon>Eukaryota</taxon>
        <taxon>Metazoa</taxon>
        <taxon>Chordata</taxon>
        <taxon>Craniata</taxon>
        <taxon>Vertebrata</taxon>
        <taxon>Euteleostomi</taxon>
        <taxon>Archelosauria</taxon>
        <taxon>Archosauria</taxon>
        <taxon>Crocodylia</taxon>
        <taxon>Alligatoridae</taxon>
        <taxon>Alligatorinae</taxon>
        <taxon>Alligator</taxon>
    </lineage>
</organism>
<dbReference type="InterPro" id="IPR001751">
    <property type="entry name" value="S100/CaBP7/8-like_CS"/>
</dbReference>
<dbReference type="Pfam" id="PF01023">
    <property type="entry name" value="S_100"/>
    <property type="match status" value="1"/>
</dbReference>
<dbReference type="InterPro" id="IPR013787">
    <property type="entry name" value="S100_Ca-bd_sub"/>
</dbReference>
<proteinExistence type="inferred from homology"/>
<evidence type="ECO:0000256" key="3">
    <source>
        <dbReference type="ARBA" id="ARBA00022737"/>
    </source>
</evidence>
<name>A0A151M5U6_ALLMI</name>
<comment type="caution">
    <text evidence="7">The sequence shown here is derived from an EMBL/GenBank/DDBJ whole genome shotgun (WGS) entry which is preliminary data.</text>
</comment>
<feature type="domain" description="EF-hand" evidence="6">
    <location>
        <begin position="200"/>
        <end position="235"/>
    </location>
</feature>
<evidence type="ECO:0000259" key="6">
    <source>
        <dbReference type="PROSITE" id="PS50222"/>
    </source>
</evidence>
<keyword evidence="4" id="KW-0106">Calcium</keyword>
<evidence type="ECO:0000256" key="5">
    <source>
        <dbReference type="SAM" id="MobiDB-lite"/>
    </source>
</evidence>
<dbReference type="PROSITE" id="PS00303">
    <property type="entry name" value="S100_CABP"/>
    <property type="match status" value="1"/>
</dbReference>
<keyword evidence="3" id="KW-0677">Repeat</keyword>
<dbReference type="CDD" id="cd00213">
    <property type="entry name" value="S-100"/>
    <property type="match status" value="1"/>
</dbReference>
<dbReference type="GO" id="GO:0005509">
    <property type="term" value="F:calcium ion binding"/>
    <property type="evidence" value="ECO:0007669"/>
    <property type="project" value="InterPro"/>
</dbReference>
<dbReference type="AlphaFoldDB" id="A0A151M5U6"/>
<dbReference type="InterPro" id="IPR034325">
    <property type="entry name" value="S-100_dom"/>
</dbReference>
<evidence type="ECO:0000256" key="2">
    <source>
        <dbReference type="ARBA" id="ARBA00022723"/>
    </source>
</evidence>
<dbReference type="eggNOG" id="ENOG502SGQU">
    <property type="taxonomic scope" value="Eukaryota"/>
</dbReference>
<dbReference type="PANTHER" id="PTHR11639">
    <property type="entry name" value="S100 CALCIUM-BINDING PROTEIN"/>
    <property type="match status" value="1"/>
</dbReference>
<reference evidence="7 8" key="1">
    <citation type="journal article" date="2012" name="Genome Biol.">
        <title>Sequencing three crocodilian genomes to illuminate the evolution of archosaurs and amniotes.</title>
        <authorList>
            <person name="St John J.A."/>
            <person name="Braun E.L."/>
            <person name="Isberg S.R."/>
            <person name="Miles L.G."/>
            <person name="Chong A.Y."/>
            <person name="Gongora J."/>
            <person name="Dalzell P."/>
            <person name="Moran C."/>
            <person name="Bed'hom B."/>
            <person name="Abzhanov A."/>
            <person name="Burgess S.C."/>
            <person name="Cooksey A.M."/>
            <person name="Castoe T.A."/>
            <person name="Crawford N.G."/>
            <person name="Densmore L.D."/>
            <person name="Drew J.C."/>
            <person name="Edwards S.V."/>
            <person name="Faircloth B.C."/>
            <person name="Fujita M.K."/>
            <person name="Greenwold M.J."/>
            <person name="Hoffmann F.G."/>
            <person name="Howard J.M."/>
            <person name="Iguchi T."/>
            <person name="Janes D.E."/>
            <person name="Khan S.Y."/>
            <person name="Kohno S."/>
            <person name="de Koning A.J."/>
            <person name="Lance S.L."/>
            <person name="McCarthy F.M."/>
            <person name="McCormack J.E."/>
            <person name="Merchant M.E."/>
            <person name="Peterson D.G."/>
            <person name="Pollock D.D."/>
            <person name="Pourmand N."/>
            <person name="Raney B.J."/>
            <person name="Roessler K.A."/>
            <person name="Sanford J.R."/>
            <person name="Sawyer R.H."/>
            <person name="Schmidt C.J."/>
            <person name="Triplett E.W."/>
            <person name="Tuberville T.D."/>
            <person name="Venegas-Anaya M."/>
            <person name="Howard J.T."/>
            <person name="Jarvis E.D."/>
            <person name="Guillette L.J.Jr."/>
            <person name="Glenn T.C."/>
            <person name="Green R.E."/>
            <person name="Ray D.A."/>
        </authorList>
    </citation>
    <scope>NUCLEOTIDE SEQUENCE [LARGE SCALE GENOMIC DNA]</scope>
    <source>
        <strain evidence="7">KSC_2009_1</strain>
    </source>
</reference>
<dbReference type="SUPFAM" id="SSF47473">
    <property type="entry name" value="EF-hand"/>
    <property type="match status" value="1"/>
</dbReference>
<feature type="region of interest" description="Disordered" evidence="5">
    <location>
        <begin position="128"/>
        <end position="150"/>
    </location>
</feature>
<dbReference type="PANTHER" id="PTHR11639:SF76">
    <property type="entry name" value="PROTEIN S100-A16"/>
    <property type="match status" value="1"/>
</dbReference>
<evidence type="ECO:0000313" key="8">
    <source>
        <dbReference type="Proteomes" id="UP000050525"/>
    </source>
</evidence>
<dbReference type="EMBL" id="AKHW03006526">
    <property type="protein sequence ID" value="KYO19893.1"/>
    <property type="molecule type" value="Genomic_DNA"/>
</dbReference>
<keyword evidence="8" id="KW-1185">Reference proteome</keyword>
<evidence type="ECO:0000256" key="4">
    <source>
        <dbReference type="ARBA" id="ARBA00022837"/>
    </source>
</evidence>
<protein>
    <submittedName>
        <fullName evidence="7">S100 calcium binding protein U</fullName>
    </submittedName>
</protein>
<dbReference type="GO" id="GO:0005615">
    <property type="term" value="C:extracellular space"/>
    <property type="evidence" value="ECO:0007669"/>
    <property type="project" value="TreeGrafter"/>
</dbReference>
<sequence>MVATYSEVVVTSFFLFTAGVTMVPASVMMDPYVELWSASLEMVEAVAASFMVATDLEWFSSGGEVVPDAVMVDNGWDKVAASYSHGGCWPEHGDPVGSSLRSQSVSGTSGPVAENWLRFLLCDSPTMGQNLQPEGPGDGSGGQKHSERSAEDSALEKGIYAIVDSFYKYAKGQAEAKALDQEAFQSLLSNELSHQLTNTEIKEAVKGMFDMLDANKDQKISFDEYWQLITWICQVIRHRDYSA</sequence>
<gene>
    <name evidence="7" type="primary">S100U</name>
    <name evidence="7" type="ORF">Y1Q_0006851</name>
</gene>
<dbReference type="GO" id="GO:0046914">
    <property type="term" value="F:transition metal ion binding"/>
    <property type="evidence" value="ECO:0007669"/>
    <property type="project" value="InterPro"/>
</dbReference>
<dbReference type="PROSITE" id="PS00018">
    <property type="entry name" value="EF_HAND_1"/>
    <property type="match status" value="1"/>
</dbReference>
<keyword evidence="2" id="KW-0479">Metal-binding</keyword>
<dbReference type="InterPro" id="IPR002048">
    <property type="entry name" value="EF_hand_dom"/>
</dbReference>
<dbReference type="SMART" id="SM01394">
    <property type="entry name" value="S_100"/>
    <property type="match status" value="1"/>
</dbReference>
<evidence type="ECO:0000256" key="1">
    <source>
        <dbReference type="ARBA" id="ARBA00007323"/>
    </source>
</evidence>
<dbReference type="GO" id="GO:0048306">
    <property type="term" value="F:calcium-dependent protein binding"/>
    <property type="evidence" value="ECO:0007669"/>
    <property type="project" value="TreeGrafter"/>
</dbReference>